<dbReference type="AlphaFoldDB" id="A0AAN7NPM9"/>
<evidence type="ECO:0000313" key="2">
    <source>
        <dbReference type="Proteomes" id="UP001333110"/>
    </source>
</evidence>
<proteinExistence type="predicted"/>
<comment type="caution">
    <text evidence="1">The sequence shown here is derived from an EMBL/GenBank/DDBJ whole genome shotgun (WGS) entry which is preliminary data.</text>
</comment>
<gene>
    <name evidence="1" type="ORF">QYF61_006494</name>
</gene>
<dbReference type="Proteomes" id="UP001333110">
    <property type="component" value="Unassembled WGS sequence"/>
</dbReference>
<keyword evidence="2" id="KW-1185">Reference proteome</keyword>
<reference evidence="1 2" key="1">
    <citation type="journal article" date="2023" name="J. Hered.">
        <title>Chromosome-level genome of the wood stork (Mycteria americana) provides insight into avian chromosome evolution.</title>
        <authorList>
            <person name="Flamio R. Jr."/>
            <person name="Ramstad K.M."/>
        </authorList>
    </citation>
    <scope>NUCLEOTIDE SEQUENCE [LARGE SCALE GENOMIC DNA]</scope>
    <source>
        <strain evidence="1">JAX WOST 10</strain>
    </source>
</reference>
<evidence type="ECO:0008006" key="3">
    <source>
        <dbReference type="Google" id="ProtNLM"/>
    </source>
</evidence>
<dbReference type="EMBL" id="JAUNZN010000001">
    <property type="protein sequence ID" value="KAK4829770.1"/>
    <property type="molecule type" value="Genomic_DNA"/>
</dbReference>
<protein>
    <recommendedName>
        <fullName evidence="3">Rna-directed dna polymerase from mobile element jockey-like</fullName>
    </recommendedName>
</protein>
<dbReference type="PANTHER" id="PTHR33332">
    <property type="entry name" value="REVERSE TRANSCRIPTASE DOMAIN-CONTAINING PROTEIN"/>
    <property type="match status" value="1"/>
</dbReference>
<name>A0AAN7NPM9_MYCAM</name>
<evidence type="ECO:0000313" key="1">
    <source>
        <dbReference type="EMBL" id="KAK4829770.1"/>
    </source>
</evidence>
<accession>A0AAN7NPM9</accession>
<sequence length="184" mass="20843">MDNMLGTRGGKAPPTVREDQVHDHLRKLNIYKPMGPDEMHSRVLRELADVAAKPLSMIFENEVKSLVTARRETSVDKGKAMDVIYLDFCKAFDTVPHNILLSKVERYRFDGWTELLVEWSHPEGSSQRLNVQREISDKWCLSGVRTGTSAVQYFQHGIDSEIECTLSKFADDTKLSSAVDMPEG</sequence>
<organism evidence="1 2">
    <name type="scientific">Mycteria americana</name>
    <name type="common">Wood stork</name>
    <dbReference type="NCBI Taxonomy" id="33587"/>
    <lineage>
        <taxon>Eukaryota</taxon>
        <taxon>Metazoa</taxon>
        <taxon>Chordata</taxon>
        <taxon>Craniata</taxon>
        <taxon>Vertebrata</taxon>
        <taxon>Euteleostomi</taxon>
        <taxon>Archelosauria</taxon>
        <taxon>Archosauria</taxon>
        <taxon>Dinosauria</taxon>
        <taxon>Saurischia</taxon>
        <taxon>Theropoda</taxon>
        <taxon>Coelurosauria</taxon>
        <taxon>Aves</taxon>
        <taxon>Neognathae</taxon>
        <taxon>Neoaves</taxon>
        <taxon>Aequornithes</taxon>
        <taxon>Ciconiiformes</taxon>
        <taxon>Ciconiidae</taxon>
        <taxon>Mycteria</taxon>
    </lineage>
</organism>